<dbReference type="EMBL" id="FLRE01002167">
    <property type="protein sequence ID" value="SBT58078.1"/>
    <property type="molecule type" value="Genomic_DNA"/>
</dbReference>
<gene>
    <name evidence="2" type="ORF">POVWA1_087140</name>
    <name evidence="1" type="ORF">POVWA2_083030</name>
</gene>
<accession>A0A1A9AN31</accession>
<proteinExistence type="predicted"/>
<organism evidence="1 3">
    <name type="scientific">Plasmodium ovale wallikeri</name>
    <dbReference type="NCBI Taxonomy" id="864142"/>
    <lineage>
        <taxon>Eukaryota</taxon>
        <taxon>Sar</taxon>
        <taxon>Alveolata</taxon>
        <taxon>Apicomplexa</taxon>
        <taxon>Aconoidasida</taxon>
        <taxon>Haemosporida</taxon>
        <taxon>Plasmodiidae</taxon>
        <taxon>Plasmodium</taxon>
        <taxon>Plasmodium (Plasmodium)</taxon>
    </lineage>
</organism>
<dbReference type="Proteomes" id="UP000078550">
    <property type="component" value="Unassembled WGS sequence"/>
</dbReference>
<protein>
    <recommendedName>
        <fullName evidence="5">PIR Superfamily Protein</fullName>
    </recommendedName>
</protein>
<evidence type="ECO:0008006" key="5">
    <source>
        <dbReference type="Google" id="ProtNLM"/>
    </source>
</evidence>
<evidence type="ECO:0000313" key="2">
    <source>
        <dbReference type="EMBL" id="SBT58340.1"/>
    </source>
</evidence>
<evidence type="ECO:0000313" key="1">
    <source>
        <dbReference type="EMBL" id="SBT58078.1"/>
    </source>
</evidence>
<reference evidence="1" key="2">
    <citation type="submission" date="2016-05" db="EMBL/GenBank/DDBJ databases">
        <authorList>
            <person name="Lavstsen T."/>
            <person name="Jespersen J.S."/>
        </authorList>
    </citation>
    <scope>NUCLEOTIDE SEQUENCE [LARGE SCALE GENOMIC DNA]</scope>
</reference>
<name>A0A1A9AN31_PLAOA</name>
<dbReference type="EMBL" id="FLRD01001832">
    <property type="protein sequence ID" value="SBT58340.1"/>
    <property type="molecule type" value="Genomic_DNA"/>
</dbReference>
<evidence type="ECO:0000313" key="3">
    <source>
        <dbReference type="Proteomes" id="UP000078550"/>
    </source>
</evidence>
<dbReference type="Proteomes" id="UP000078555">
    <property type="component" value="Unassembled WGS sequence"/>
</dbReference>
<keyword evidence="4" id="KW-1185">Reference proteome</keyword>
<dbReference type="AlphaFoldDB" id="A0A1A9AN31"/>
<evidence type="ECO:0000313" key="4">
    <source>
        <dbReference type="Proteomes" id="UP000078555"/>
    </source>
</evidence>
<reference evidence="3 4" key="1">
    <citation type="submission" date="2016-05" db="EMBL/GenBank/DDBJ databases">
        <authorList>
            <person name="Naeem Raeece"/>
        </authorList>
    </citation>
    <scope>NUCLEOTIDE SEQUENCE [LARGE SCALE GENOMIC DNA]</scope>
</reference>
<sequence length="66" mass="7774">MDPESEDVIKLYIYTKIHTIFEHFHEYNKLESTITTDQVGIANEGFCYELESKFGINNNNKILNFL</sequence>